<accession>A0A2M8S2S8</accession>
<dbReference type="PROSITE" id="PS50975">
    <property type="entry name" value="ATP_GRASP"/>
    <property type="match status" value="1"/>
</dbReference>
<dbReference type="PANTHER" id="PTHR43585:SF2">
    <property type="entry name" value="ATP-GRASP ENZYME FSQD"/>
    <property type="match status" value="1"/>
</dbReference>
<dbReference type="Proteomes" id="UP000229329">
    <property type="component" value="Unassembled WGS sequence"/>
</dbReference>
<dbReference type="GO" id="GO:0046872">
    <property type="term" value="F:metal ion binding"/>
    <property type="evidence" value="ECO:0007669"/>
    <property type="project" value="InterPro"/>
</dbReference>
<dbReference type="Gene3D" id="3.30.470.20">
    <property type="entry name" value="ATP-grasp fold, B domain"/>
    <property type="match status" value="1"/>
</dbReference>
<gene>
    <name evidence="6" type="ORF">CVP05_06165</name>
</gene>
<dbReference type="SUPFAM" id="SSF56059">
    <property type="entry name" value="Glutathione synthetase ATP-binding domain-like"/>
    <property type="match status" value="1"/>
</dbReference>
<evidence type="ECO:0000256" key="2">
    <source>
        <dbReference type="ARBA" id="ARBA00022741"/>
    </source>
</evidence>
<keyword evidence="1" id="KW-0436">Ligase</keyword>
<protein>
    <recommendedName>
        <fullName evidence="5">ATP-grasp domain-containing protein</fullName>
    </recommendedName>
</protein>
<dbReference type="Gene3D" id="3.40.50.20">
    <property type="match status" value="1"/>
</dbReference>
<evidence type="ECO:0000256" key="3">
    <source>
        <dbReference type="ARBA" id="ARBA00022840"/>
    </source>
</evidence>
<dbReference type="InterPro" id="IPR052032">
    <property type="entry name" value="ATP-dep_AA_Ligase"/>
</dbReference>
<evidence type="ECO:0000313" key="7">
    <source>
        <dbReference type="Proteomes" id="UP000229329"/>
    </source>
</evidence>
<feature type="domain" description="ATP-grasp" evidence="5">
    <location>
        <begin position="116"/>
        <end position="309"/>
    </location>
</feature>
<evidence type="ECO:0000256" key="4">
    <source>
        <dbReference type="PROSITE-ProRule" id="PRU00409"/>
    </source>
</evidence>
<dbReference type="Pfam" id="PF13535">
    <property type="entry name" value="ATP-grasp_4"/>
    <property type="match status" value="1"/>
</dbReference>
<dbReference type="PANTHER" id="PTHR43585">
    <property type="entry name" value="FUMIPYRROLE BIOSYNTHESIS PROTEIN C"/>
    <property type="match status" value="1"/>
</dbReference>
<sequence>MKLFIILQDVVIFRSNWANLIDKENYFLLIRSNKLLHVKEQLNYFNKVITLTEYNLKNISNELDVILNSSDYKWSDVKVLCNDEYCLPLAAKLREKFNIVGDNSNIIAKFTNKLVMKNLLHNRVKKPKYIEYNKNDIAIDEIEKILNYPIIAKPTNLAACDGVVKIHCKNELESWLNNNKNTSDYELDEYIEGVLFHIDSVIFNNEILNVFVGEYSSPVAEFITGKAVGTRIVNEKDKNYIKLIEYNRNLLEIMQDLPNCVTHLEVFINKKEEIVFLEIAARAAGGMIPQMYQLAYGINIEEIHFQLQMGKKVNIPINLDRYVGWLWYPQIEGMYLDKNTDLKIKSQHILYWDIDERVKQKKAVSIRDRLGGIIIHNKNYEQLIDDYNWLCNHYFPYKKSL</sequence>
<evidence type="ECO:0000313" key="6">
    <source>
        <dbReference type="EMBL" id="PJG85460.1"/>
    </source>
</evidence>
<dbReference type="InterPro" id="IPR011761">
    <property type="entry name" value="ATP-grasp"/>
</dbReference>
<reference evidence="6 7" key="1">
    <citation type="submission" date="2017-11" db="EMBL/GenBank/DDBJ databases">
        <title>Reclassification of Bisgaard taxon 7 as Conservatibacter flavescens gen. nov., sp. nov.</title>
        <authorList>
            <person name="Christensen H."/>
        </authorList>
    </citation>
    <scope>NUCLEOTIDE SEQUENCE [LARGE SCALE GENOMIC DNA]</scope>
    <source>
        <strain evidence="6 7">7_4</strain>
    </source>
</reference>
<keyword evidence="2 4" id="KW-0547">Nucleotide-binding</keyword>
<dbReference type="GO" id="GO:0005524">
    <property type="term" value="F:ATP binding"/>
    <property type="evidence" value="ECO:0007669"/>
    <property type="project" value="UniProtKB-UniRule"/>
</dbReference>
<dbReference type="EMBL" id="PHHA01000013">
    <property type="protein sequence ID" value="PJG85460.1"/>
    <property type="molecule type" value="Genomic_DNA"/>
</dbReference>
<dbReference type="OrthoDB" id="9803907at2"/>
<keyword evidence="3 4" id="KW-0067">ATP-binding</keyword>
<name>A0A2M8S2S8_9PAST</name>
<dbReference type="GO" id="GO:0016874">
    <property type="term" value="F:ligase activity"/>
    <property type="evidence" value="ECO:0007669"/>
    <property type="project" value="UniProtKB-KW"/>
</dbReference>
<evidence type="ECO:0000259" key="5">
    <source>
        <dbReference type="PROSITE" id="PS50975"/>
    </source>
</evidence>
<comment type="caution">
    <text evidence="6">The sequence shown here is derived from an EMBL/GenBank/DDBJ whole genome shotgun (WGS) entry which is preliminary data.</text>
</comment>
<evidence type="ECO:0000256" key="1">
    <source>
        <dbReference type="ARBA" id="ARBA00022598"/>
    </source>
</evidence>
<dbReference type="RefSeq" id="WP_100288703.1">
    <property type="nucleotide sequence ID" value="NZ_PHHA01000013.1"/>
</dbReference>
<organism evidence="6 7">
    <name type="scientific">Conservatibacter flavescens</name>
    <dbReference type="NCBI Taxonomy" id="28161"/>
    <lineage>
        <taxon>Bacteria</taxon>
        <taxon>Pseudomonadati</taxon>
        <taxon>Pseudomonadota</taxon>
        <taxon>Gammaproteobacteria</taxon>
        <taxon>Pasteurellales</taxon>
        <taxon>Pasteurellaceae</taxon>
        <taxon>Conservatibacter</taxon>
    </lineage>
</organism>
<proteinExistence type="predicted"/>
<dbReference type="AlphaFoldDB" id="A0A2M8S2S8"/>
<keyword evidence="7" id="KW-1185">Reference proteome</keyword>